<evidence type="ECO:0000256" key="2">
    <source>
        <dbReference type="ARBA" id="ARBA00022475"/>
    </source>
</evidence>
<keyword evidence="9" id="KW-1185">Reference proteome</keyword>
<dbReference type="InterPro" id="IPR004960">
    <property type="entry name" value="LipA_acyltrans"/>
</dbReference>
<comment type="caution">
    <text evidence="8">The sequence shown here is derived from an EMBL/GenBank/DDBJ whole genome shotgun (WGS) entry which is preliminary data.</text>
</comment>
<keyword evidence="6 8" id="KW-0012">Acyltransferase</keyword>
<evidence type="ECO:0000256" key="3">
    <source>
        <dbReference type="ARBA" id="ARBA00022519"/>
    </source>
</evidence>
<organism evidence="8 9">
    <name type="scientific">Roseovarius ramblicola</name>
    <dbReference type="NCBI Taxonomy" id="2022336"/>
    <lineage>
        <taxon>Bacteria</taxon>
        <taxon>Pseudomonadati</taxon>
        <taxon>Pseudomonadota</taxon>
        <taxon>Alphaproteobacteria</taxon>
        <taxon>Rhodobacterales</taxon>
        <taxon>Roseobacteraceae</taxon>
        <taxon>Roseovarius</taxon>
    </lineage>
</organism>
<keyword evidence="4" id="KW-0808">Transferase</keyword>
<sequence>MAKFILANVLRHKTAENRTATNALWLLDLAVIASVIGAFRLLPLPWASAAGARLGRGLGRVLKNRTRHVRANLGLALPDRSAEEIADLAGEVWANAGAVLAEFPHLARFRDPQGDRVEIAMDEQVLACRDAGQQMIFVAAHIANWEVVAATITRLGIPNCAMYAPLSNPWLDRRLRDYRRALGCGLISRDAGLRGFFKAFESGHSLSILTDRRIEGGKEIPFFGETKATSTLPARLALRLGAPLVPVQAQRLPGARFRVSFHAPLRPGDPAAGQGDQAIDLTRQINGKFEEWIADRPGEWVCTSKIWSSSVFRARKALHDGQGNTAGILEKHDV</sequence>
<dbReference type="PANTHER" id="PTHR30606">
    <property type="entry name" value="LIPID A BIOSYNTHESIS LAUROYL ACYLTRANSFERASE"/>
    <property type="match status" value="1"/>
</dbReference>
<dbReference type="GO" id="GO:0016746">
    <property type="term" value="F:acyltransferase activity"/>
    <property type="evidence" value="ECO:0007669"/>
    <property type="project" value="UniProtKB-KW"/>
</dbReference>
<keyword evidence="3" id="KW-0997">Cell inner membrane</keyword>
<comment type="subcellular location">
    <subcellularLocation>
        <location evidence="1">Cell inner membrane</location>
    </subcellularLocation>
</comment>
<evidence type="ECO:0000256" key="7">
    <source>
        <dbReference type="SAM" id="Phobius"/>
    </source>
</evidence>
<evidence type="ECO:0000256" key="4">
    <source>
        <dbReference type="ARBA" id="ARBA00022679"/>
    </source>
</evidence>
<feature type="transmembrane region" description="Helical" evidence="7">
    <location>
        <begin position="23"/>
        <end position="42"/>
    </location>
</feature>
<dbReference type="RefSeq" id="WP_377069826.1">
    <property type="nucleotide sequence ID" value="NZ_JBHMEC010000017.1"/>
</dbReference>
<keyword evidence="2" id="KW-1003">Cell membrane</keyword>
<dbReference type="CDD" id="cd07984">
    <property type="entry name" value="LPLAT_LABLAT-like"/>
    <property type="match status" value="1"/>
</dbReference>
<name>A0ABV5I0R3_9RHOB</name>
<reference evidence="8 9" key="1">
    <citation type="submission" date="2024-09" db="EMBL/GenBank/DDBJ databases">
        <authorList>
            <person name="Sun Q."/>
            <person name="Mori K."/>
        </authorList>
    </citation>
    <scope>NUCLEOTIDE SEQUENCE [LARGE SCALE GENOMIC DNA]</scope>
    <source>
        <strain evidence="8 9">CECT 9424</strain>
    </source>
</reference>
<dbReference type="EMBL" id="JBHMEC010000017">
    <property type="protein sequence ID" value="MFB9150284.1"/>
    <property type="molecule type" value="Genomic_DNA"/>
</dbReference>
<evidence type="ECO:0000256" key="5">
    <source>
        <dbReference type="ARBA" id="ARBA00023136"/>
    </source>
</evidence>
<protein>
    <submittedName>
        <fullName evidence="8">Lysophospholipid acyltransferase family protein</fullName>
    </submittedName>
</protein>
<keyword evidence="7" id="KW-0812">Transmembrane</keyword>
<accession>A0ABV5I0R3</accession>
<gene>
    <name evidence="8" type="ORF">ACFFU4_11050</name>
</gene>
<dbReference type="PANTHER" id="PTHR30606:SF10">
    <property type="entry name" value="PHOSPHATIDYLINOSITOL MANNOSIDE ACYLTRANSFERASE"/>
    <property type="match status" value="1"/>
</dbReference>
<evidence type="ECO:0000256" key="6">
    <source>
        <dbReference type="ARBA" id="ARBA00023315"/>
    </source>
</evidence>
<keyword evidence="5 7" id="KW-0472">Membrane</keyword>
<dbReference type="Proteomes" id="UP001589670">
    <property type="component" value="Unassembled WGS sequence"/>
</dbReference>
<evidence type="ECO:0000313" key="8">
    <source>
        <dbReference type="EMBL" id="MFB9150284.1"/>
    </source>
</evidence>
<evidence type="ECO:0000256" key="1">
    <source>
        <dbReference type="ARBA" id="ARBA00004533"/>
    </source>
</evidence>
<keyword evidence="7" id="KW-1133">Transmembrane helix</keyword>
<proteinExistence type="predicted"/>
<evidence type="ECO:0000313" key="9">
    <source>
        <dbReference type="Proteomes" id="UP001589670"/>
    </source>
</evidence>
<dbReference type="Pfam" id="PF03279">
    <property type="entry name" value="Lip_A_acyltrans"/>
    <property type="match status" value="1"/>
</dbReference>